<reference evidence="2" key="1">
    <citation type="submission" date="2017-01" db="EMBL/GenBank/DDBJ databases">
        <authorList>
            <person name="Varghese N."/>
            <person name="Submissions S."/>
        </authorList>
    </citation>
    <scope>NUCLEOTIDE SEQUENCE [LARGE SCALE GENOMIC DNA]</scope>
    <source>
        <strain evidence="2">DSM 21054</strain>
    </source>
</reference>
<sequence>MEVIIPKRDDSVSPDYKIGSASYILKAIEFI</sequence>
<proteinExistence type="predicted"/>
<dbReference type="Proteomes" id="UP000186917">
    <property type="component" value="Unassembled WGS sequence"/>
</dbReference>
<name>A0A1N7RDC1_9BACT</name>
<dbReference type="EMBL" id="FTOR01000012">
    <property type="protein sequence ID" value="SIT33138.1"/>
    <property type="molecule type" value="Genomic_DNA"/>
</dbReference>
<evidence type="ECO:0000313" key="2">
    <source>
        <dbReference type="Proteomes" id="UP000186917"/>
    </source>
</evidence>
<dbReference type="AlphaFoldDB" id="A0A1N7RDC1"/>
<keyword evidence="2" id="KW-1185">Reference proteome</keyword>
<gene>
    <name evidence="1" type="ORF">SAMN05421788_11240</name>
</gene>
<accession>A0A1N7RDC1</accession>
<protein>
    <submittedName>
        <fullName evidence="1">Uncharacterized protein</fullName>
    </submittedName>
</protein>
<organism evidence="1 2">
    <name type="scientific">Filimonas lacunae</name>
    <dbReference type="NCBI Taxonomy" id="477680"/>
    <lineage>
        <taxon>Bacteria</taxon>
        <taxon>Pseudomonadati</taxon>
        <taxon>Bacteroidota</taxon>
        <taxon>Chitinophagia</taxon>
        <taxon>Chitinophagales</taxon>
        <taxon>Chitinophagaceae</taxon>
        <taxon>Filimonas</taxon>
    </lineage>
</organism>
<evidence type="ECO:0000313" key="1">
    <source>
        <dbReference type="EMBL" id="SIT33138.1"/>
    </source>
</evidence>